<proteinExistence type="inferred from homology"/>
<gene>
    <name evidence="8" type="ORF">B0I36DRAFT_377235</name>
</gene>
<dbReference type="FunFam" id="1.10.630.10:FF:000050">
    <property type="entry name" value="Cytochrome P450 monooxygenase"/>
    <property type="match status" value="1"/>
</dbReference>
<keyword evidence="6" id="KW-0503">Monooxygenase</keyword>
<dbReference type="GO" id="GO:0005506">
    <property type="term" value="F:iron ion binding"/>
    <property type="evidence" value="ECO:0007669"/>
    <property type="project" value="InterPro"/>
</dbReference>
<dbReference type="InterPro" id="IPR017972">
    <property type="entry name" value="Cyt_P450_CS"/>
</dbReference>
<comment type="similarity">
    <text evidence="6">Belongs to the cytochrome P450 family.</text>
</comment>
<dbReference type="InterPro" id="IPR002401">
    <property type="entry name" value="Cyt_P450_E_grp-I"/>
</dbReference>
<dbReference type="GO" id="GO:0004497">
    <property type="term" value="F:monooxygenase activity"/>
    <property type="evidence" value="ECO:0007669"/>
    <property type="project" value="UniProtKB-KW"/>
</dbReference>
<comment type="cofactor">
    <cofactor evidence="1 5">
        <name>heme</name>
        <dbReference type="ChEBI" id="CHEBI:30413"/>
    </cofactor>
</comment>
<keyword evidence="9" id="KW-1185">Reference proteome</keyword>
<dbReference type="Gene3D" id="1.10.630.10">
    <property type="entry name" value="Cytochrome P450"/>
    <property type="match status" value="1"/>
</dbReference>
<comment type="caution">
    <text evidence="8">The sequence shown here is derived from an EMBL/GenBank/DDBJ whole genome shotgun (WGS) entry which is preliminary data.</text>
</comment>
<feature type="signal peptide" evidence="7">
    <location>
        <begin position="1"/>
        <end position="20"/>
    </location>
</feature>
<dbReference type="GO" id="GO:0020037">
    <property type="term" value="F:heme binding"/>
    <property type="evidence" value="ECO:0007669"/>
    <property type="project" value="InterPro"/>
</dbReference>
<reference evidence="8" key="1">
    <citation type="journal article" date="2021" name="Nat. Commun.">
        <title>Genetic determinants of endophytism in the Arabidopsis root mycobiome.</title>
        <authorList>
            <person name="Mesny F."/>
            <person name="Miyauchi S."/>
            <person name="Thiergart T."/>
            <person name="Pickel B."/>
            <person name="Atanasova L."/>
            <person name="Karlsson M."/>
            <person name="Huettel B."/>
            <person name="Barry K.W."/>
            <person name="Haridas S."/>
            <person name="Chen C."/>
            <person name="Bauer D."/>
            <person name="Andreopoulos W."/>
            <person name="Pangilinan J."/>
            <person name="LaButti K."/>
            <person name="Riley R."/>
            <person name="Lipzen A."/>
            <person name="Clum A."/>
            <person name="Drula E."/>
            <person name="Henrissat B."/>
            <person name="Kohler A."/>
            <person name="Grigoriev I.V."/>
            <person name="Martin F.M."/>
            <person name="Hacquard S."/>
        </authorList>
    </citation>
    <scope>NUCLEOTIDE SEQUENCE</scope>
    <source>
        <strain evidence="8">MPI-CAGE-CH-0230</strain>
    </source>
</reference>
<dbReference type="GeneID" id="70190083"/>
<dbReference type="Proteomes" id="UP000756346">
    <property type="component" value="Unassembled WGS sequence"/>
</dbReference>
<protein>
    <submittedName>
        <fullName evidence="8">Cytochrome P450</fullName>
    </submittedName>
</protein>
<dbReference type="AlphaFoldDB" id="A0A9P9BL55"/>
<keyword evidence="3 5" id="KW-0479">Metal-binding</keyword>
<sequence length="509" mass="56516">MSSPTIVTALVGLCSAVAVASLVEDLLSPLRSVRGPWLARFSSAWFAFKTWQGSFHNVNLDLHRQYGQIVRYGPNRYSIGDVEAVKTIFGLGSKFPKSTWYIAWSDPGEHNTFSDRSMKRHAQERKWVQASYAMSSLVHYEAFVDNCINLLKERLQEISSSSKPVEMCHWFRCYAFDVIAVITYGKRLGFLDRGEDVGSMMAAIDGVIDYNSITGIFPTMNRLVAPLIKLLSPGAGGGRGSLTKFTKARTLEASANPEEPMSVDGGDGPQALPQLSKFLAKHAADPDNFTSDHVDQQCLVNIAAGSDTTSISLSATLYYLLKRPAAMAKLRAEIDDATARGELDENPTFKQSLKLPYLQAVIKEALRMHPATGLPIEREVPEGGATIAGRYFPQGTIVAVSLWVVHRDRSVFGEDADEFKPERWLESDAETMSLMNRFWMPFGTGSRSCIGKNIAMLEMSKLMPVLVRDFDFSLPEDSSAKEWDTQGCIFIRPASFDVLVQPRRKKVEI</sequence>
<accession>A0A9P9BL55</accession>
<evidence type="ECO:0000313" key="9">
    <source>
        <dbReference type="Proteomes" id="UP000756346"/>
    </source>
</evidence>
<dbReference type="PROSITE" id="PS00086">
    <property type="entry name" value="CYTOCHROME_P450"/>
    <property type="match status" value="1"/>
</dbReference>
<evidence type="ECO:0000256" key="2">
    <source>
        <dbReference type="ARBA" id="ARBA00022617"/>
    </source>
</evidence>
<evidence type="ECO:0000256" key="6">
    <source>
        <dbReference type="RuleBase" id="RU000461"/>
    </source>
</evidence>
<evidence type="ECO:0000256" key="3">
    <source>
        <dbReference type="ARBA" id="ARBA00022723"/>
    </source>
</evidence>
<feature type="chain" id="PRO_5040293879" evidence="7">
    <location>
        <begin position="21"/>
        <end position="509"/>
    </location>
</feature>
<dbReference type="GO" id="GO:0016705">
    <property type="term" value="F:oxidoreductase activity, acting on paired donors, with incorporation or reduction of molecular oxygen"/>
    <property type="evidence" value="ECO:0007669"/>
    <property type="project" value="InterPro"/>
</dbReference>
<feature type="binding site" description="axial binding residue" evidence="5">
    <location>
        <position position="449"/>
    </location>
    <ligand>
        <name>heme</name>
        <dbReference type="ChEBI" id="CHEBI:30413"/>
    </ligand>
    <ligandPart>
        <name>Fe</name>
        <dbReference type="ChEBI" id="CHEBI:18248"/>
    </ligandPart>
</feature>
<dbReference type="CDD" id="cd11060">
    <property type="entry name" value="CYP57A1-like"/>
    <property type="match status" value="1"/>
</dbReference>
<evidence type="ECO:0000313" key="8">
    <source>
        <dbReference type="EMBL" id="KAH7021342.1"/>
    </source>
</evidence>
<dbReference type="PANTHER" id="PTHR24305">
    <property type="entry name" value="CYTOCHROME P450"/>
    <property type="match status" value="1"/>
</dbReference>
<dbReference type="InterPro" id="IPR036396">
    <property type="entry name" value="Cyt_P450_sf"/>
</dbReference>
<dbReference type="Pfam" id="PF00067">
    <property type="entry name" value="p450"/>
    <property type="match status" value="1"/>
</dbReference>
<dbReference type="InterPro" id="IPR001128">
    <property type="entry name" value="Cyt_P450"/>
</dbReference>
<evidence type="ECO:0000256" key="5">
    <source>
        <dbReference type="PIRSR" id="PIRSR602401-1"/>
    </source>
</evidence>
<keyword evidence="4 5" id="KW-0408">Iron</keyword>
<name>A0A9P9BL55_9PEZI</name>
<dbReference type="PRINTS" id="PR00463">
    <property type="entry name" value="EP450I"/>
</dbReference>
<dbReference type="InterPro" id="IPR050121">
    <property type="entry name" value="Cytochrome_P450_monoxygenase"/>
</dbReference>
<keyword evidence="2 5" id="KW-0349">Heme</keyword>
<dbReference type="PANTHER" id="PTHR24305:SF190">
    <property type="entry name" value="P450, PUTATIVE (EUROFUNG)-RELATED"/>
    <property type="match status" value="1"/>
</dbReference>
<keyword evidence="7" id="KW-0732">Signal</keyword>
<organism evidence="8 9">
    <name type="scientific">Microdochium trichocladiopsis</name>
    <dbReference type="NCBI Taxonomy" id="1682393"/>
    <lineage>
        <taxon>Eukaryota</taxon>
        <taxon>Fungi</taxon>
        <taxon>Dikarya</taxon>
        <taxon>Ascomycota</taxon>
        <taxon>Pezizomycotina</taxon>
        <taxon>Sordariomycetes</taxon>
        <taxon>Xylariomycetidae</taxon>
        <taxon>Xylariales</taxon>
        <taxon>Microdochiaceae</taxon>
        <taxon>Microdochium</taxon>
    </lineage>
</organism>
<dbReference type="OrthoDB" id="3934656at2759"/>
<keyword evidence="6" id="KW-0560">Oxidoreductase</keyword>
<evidence type="ECO:0000256" key="4">
    <source>
        <dbReference type="ARBA" id="ARBA00023004"/>
    </source>
</evidence>
<evidence type="ECO:0000256" key="1">
    <source>
        <dbReference type="ARBA" id="ARBA00001971"/>
    </source>
</evidence>
<dbReference type="PRINTS" id="PR00385">
    <property type="entry name" value="P450"/>
</dbReference>
<dbReference type="EMBL" id="JAGTJQ010000010">
    <property type="protein sequence ID" value="KAH7021342.1"/>
    <property type="molecule type" value="Genomic_DNA"/>
</dbReference>
<dbReference type="RefSeq" id="XP_046007543.1">
    <property type="nucleotide sequence ID" value="XM_046160537.1"/>
</dbReference>
<dbReference type="SUPFAM" id="SSF48264">
    <property type="entry name" value="Cytochrome P450"/>
    <property type="match status" value="1"/>
</dbReference>
<evidence type="ECO:0000256" key="7">
    <source>
        <dbReference type="SAM" id="SignalP"/>
    </source>
</evidence>